<name>A0A183SD94_SCHSO</name>
<dbReference type="AlphaFoldDB" id="A0A183SD94"/>
<keyword evidence="2" id="KW-1185">Reference proteome</keyword>
<proteinExistence type="predicted"/>
<accession>A0A183SD94</accession>
<reference evidence="3" key="1">
    <citation type="submission" date="2016-06" db="UniProtKB">
        <authorList>
            <consortium name="WormBaseParasite"/>
        </authorList>
    </citation>
    <scope>IDENTIFICATION</scope>
</reference>
<dbReference type="WBParaSite" id="SSLN_0000226201-mRNA-1">
    <property type="protein sequence ID" value="SSLN_0000226201-mRNA-1"/>
    <property type="gene ID" value="SSLN_0000226201"/>
</dbReference>
<dbReference type="EMBL" id="UYSU01032193">
    <property type="protein sequence ID" value="VDL88577.1"/>
    <property type="molecule type" value="Genomic_DNA"/>
</dbReference>
<dbReference type="Proteomes" id="UP000275846">
    <property type="component" value="Unassembled WGS sequence"/>
</dbReference>
<evidence type="ECO:0000313" key="2">
    <source>
        <dbReference type="Proteomes" id="UP000275846"/>
    </source>
</evidence>
<organism evidence="3">
    <name type="scientific">Schistocephalus solidus</name>
    <name type="common">Tapeworm</name>
    <dbReference type="NCBI Taxonomy" id="70667"/>
    <lineage>
        <taxon>Eukaryota</taxon>
        <taxon>Metazoa</taxon>
        <taxon>Spiralia</taxon>
        <taxon>Lophotrochozoa</taxon>
        <taxon>Platyhelminthes</taxon>
        <taxon>Cestoda</taxon>
        <taxon>Eucestoda</taxon>
        <taxon>Diphyllobothriidea</taxon>
        <taxon>Diphyllobothriidae</taxon>
        <taxon>Schistocephalus</taxon>
    </lineage>
</organism>
<evidence type="ECO:0000313" key="3">
    <source>
        <dbReference type="WBParaSite" id="SSLN_0000226201-mRNA-1"/>
    </source>
</evidence>
<gene>
    <name evidence="1" type="ORF">SSLN_LOCUS2192</name>
</gene>
<reference evidence="1 2" key="2">
    <citation type="submission" date="2018-11" db="EMBL/GenBank/DDBJ databases">
        <authorList>
            <consortium name="Pathogen Informatics"/>
        </authorList>
    </citation>
    <scope>NUCLEOTIDE SEQUENCE [LARGE SCALE GENOMIC DNA]</scope>
    <source>
        <strain evidence="1 2">NST_G2</strain>
    </source>
</reference>
<evidence type="ECO:0000313" key="1">
    <source>
        <dbReference type="EMBL" id="VDL88577.1"/>
    </source>
</evidence>
<protein>
    <submittedName>
        <fullName evidence="3">Secreted protein</fullName>
    </submittedName>
</protein>
<dbReference type="OrthoDB" id="6374606at2759"/>
<sequence>MLLYLSTYRSANHSSTGYTSFALMYGREVRLPLDTCLLFRRVLRVMNSYQRSDLVSVAHTSSPALVSPRFTDGKKSTMIAVRMVCLTSLAIKSFGTGIGFHPDNPTNFQLTC</sequence>